<dbReference type="SUPFAM" id="SSF47473">
    <property type="entry name" value="EF-hand"/>
    <property type="match status" value="1"/>
</dbReference>
<keyword evidence="8" id="KW-0407">Ion channel</keyword>
<keyword evidence="2" id="KW-0813">Transport</keyword>
<feature type="transmembrane region" description="Helical" evidence="10">
    <location>
        <begin position="298"/>
        <end position="323"/>
    </location>
</feature>
<dbReference type="InterPro" id="IPR013099">
    <property type="entry name" value="K_chnl_dom"/>
</dbReference>
<dbReference type="CDD" id="cd00051">
    <property type="entry name" value="EFh"/>
    <property type="match status" value="1"/>
</dbReference>
<feature type="region of interest" description="Disordered" evidence="9">
    <location>
        <begin position="41"/>
        <end position="84"/>
    </location>
</feature>
<feature type="domain" description="EF-hand" evidence="11">
    <location>
        <begin position="374"/>
        <end position="409"/>
    </location>
</feature>
<dbReference type="GO" id="GO:0005737">
    <property type="term" value="C:cytoplasm"/>
    <property type="evidence" value="ECO:0007669"/>
    <property type="project" value="UniProtKB-ARBA"/>
</dbReference>
<keyword evidence="7 10" id="KW-0472">Membrane</keyword>
<comment type="subcellular location">
    <subcellularLocation>
        <location evidence="1">Membrane</location>
        <topology evidence="1">Multi-pass membrane protein</topology>
    </subcellularLocation>
</comment>
<keyword evidence="13" id="KW-1185">Reference proteome</keyword>
<gene>
    <name evidence="12" type="ORF">TrCOL_g7860</name>
</gene>
<keyword evidence="6" id="KW-0406">Ion transport</keyword>
<dbReference type="Pfam" id="PF07885">
    <property type="entry name" value="Ion_trans_2"/>
    <property type="match status" value="2"/>
</dbReference>
<evidence type="ECO:0000313" key="12">
    <source>
        <dbReference type="EMBL" id="GMI40565.1"/>
    </source>
</evidence>
<dbReference type="PROSITE" id="PS00018">
    <property type="entry name" value="EF_HAND_1"/>
    <property type="match status" value="2"/>
</dbReference>
<keyword evidence="4" id="KW-0106">Calcium</keyword>
<dbReference type="GO" id="GO:0030322">
    <property type="term" value="P:stabilization of membrane potential"/>
    <property type="evidence" value="ECO:0007669"/>
    <property type="project" value="TreeGrafter"/>
</dbReference>
<dbReference type="PROSITE" id="PS50222">
    <property type="entry name" value="EF_HAND_2"/>
    <property type="match status" value="2"/>
</dbReference>
<keyword evidence="5 10" id="KW-1133">Transmembrane helix</keyword>
<evidence type="ECO:0000259" key="11">
    <source>
        <dbReference type="PROSITE" id="PS50222"/>
    </source>
</evidence>
<dbReference type="Pfam" id="PF13202">
    <property type="entry name" value="EF-hand_5"/>
    <property type="match status" value="2"/>
</dbReference>
<dbReference type="InterPro" id="IPR018247">
    <property type="entry name" value="EF_Hand_1_Ca_BS"/>
</dbReference>
<dbReference type="EMBL" id="BRYA01000132">
    <property type="protein sequence ID" value="GMI40565.1"/>
    <property type="molecule type" value="Genomic_DNA"/>
</dbReference>
<dbReference type="InterPro" id="IPR011992">
    <property type="entry name" value="EF-hand-dom_pair"/>
</dbReference>
<dbReference type="GO" id="GO:0005886">
    <property type="term" value="C:plasma membrane"/>
    <property type="evidence" value="ECO:0007669"/>
    <property type="project" value="TreeGrafter"/>
</dbReference>
<dbReference type="OrthoDB" id="415460at2759"/>
<reference evidence="13" key="1">
    <citation type="journal article" date="2023" name="Commun. Biol.">
        <title>Genome analysis of Parmales, the sister group of diatoms, reveals the evolutionary specialization of diatoms from phago-mixotrophs to photoautotrophs.</title>
        <authorList>
            <person name="Ban H."/>
            <person name="Sato S."/>
            <person name="Yoshikawa S."/>
            <person name="Yamada K."/>
            <person name="Nakamura Y."/>
            <person name="Ichinomiya M."/>
            <person name="Sato N."/>
            <person name="Blanc-Mathieu R."/>
            <person name="Endo H."/>
            <person name="Kuwata A."/>
            <person name="Ogata H."/>
        </authorList>
    </citation>
    <scope>NUCLEOTIDE SEQUENCE [LARGE SCALE GENOMIC DNA]</scope>
</reference>
<accession>A0A9W7G9L4</accession>
<dbReference type="PANTHER" id="PTHR11003:SF291">
    <property type="entry name" value="IP11374P"/>
    <property type="match status" value="1"/>
</dbReference>
<evidence type="ECO:0000256" key="10">
    <source>
        <dbReference type="SAM" id="Phobius"/>
    </source>
</evidence>
<dbReference type="SUPFAM" id="SSF81324">
    <property type="entry name" value="Voltage-gated potassium channels"/>
    <property type="match status" value="2"/>
</dbReference>
<evidence type="ECO:0000313" key="13">
    <source>
        <dbReference type="Proteomes" id="UP001165065"/>
    </source>
</evidence>
<organism evidence="12 13">
    <name type="scientific">Triparma columacea</name>
    <dbReference type="NCBI Taxonomy" id="722753"/>
    <lineage>
        <taxon>Eukaryota</taxon>
        <taxon>Sar</taxon>
        <taxon>Stramenopiles</taxon>
        <taxon>Ochrophyta</taxon>
        <taxon>Bolidophyceae</taxon>
        <taxon>Parmales</taxon>
        <taxon>Triparmaceae</taxon>
        <taxon>Triparma</taxon>
    </lineage>
</organism>
<keyword evidence="3 10" id="KW-0812">Transmembrane</keyword>
<evidence type="ECO:0000256" key="8">
    <source>
        <dbReference type="ARBA" id="ARBA00023303"/>
    </source>
</evidence>
<evidence type="ECO:0000256" key="9">
    <source>
        <dbReference type="SAM" id="MobiDB-lite"/>
    </source>
</evidence>
<dbReference type="InterPro" id="IPR003280">
    <property type="entry name" value="2pore_dom_K_chnl"/>
</dbReference>
<evidence type="ECO:0000256" key="6">
    <source>
        <dbReference type="ARBA" id="ARBA00023065"/>
    </source>
</evidence>
<feature type="domain" description="EF-hand" evidence="11">
    <location>
        <begin position="335"/>
        <end position="370"/>
    </location>
</feature>
<dbReference type="Gene3D" id="1.10.238.10">
    <property type="entry name" value="EF-hand"/>
    <property type="match status" value="1"/>
</dbReference>
<dbReference type="InterPro" id="IPR002048">
    <property type="entry name" value="EF_hand_dom"/>
</dbReference>
<feature type="transmembrane region" description="Helical" evidence="10">
    <location>
        <begin position="269"/>
        <end position="286"/>
    </location>
</feature>
<name>A0A9W7G9L4_9STRA</name>
<proteinExistence type="predicted"/>
<evidence type="ECO:0000256" key="5">
    <source>
        <dbReference type="ARBA" id="ARBA00022989"/>
    </source>
</evidence>
<evidence type="ECO:0000256" key="4">
    <source>
        <dbReference type="ARBA" id="ARBA00022837"/>
    </source>
</evidence>
<dbReference type="GO" id="GO:0015271">
    <property type="term" value="F:outward rectifier potassium channel activity"/>
    <property type="evidence" value="ECO:0007669"/>
    <property type="project" value="TreeGrafter"/>
</dbReference>
<dbReference type="AlphaFoldDB" id="A0A9W7G9L4"/>
<comment type="caution">
    <text evidence="12">The sequence shown here is derived from an EMBL/GenBank/DDBJ whole genome shotgun (WGS) entry which is preliminary data.</text>
</comment>
<dbReference type="Gene3D" id="1.10.287.70">
    <property type="match status" value="2"/>
</dbReference>
<feature type="transmembrane region" description="Helical" evidence="10">
    <location>
        <begin position="122"/>
        <end position="139"/>
    </location>
</feature>
<dbReference type="GO" id="GO:0005509">
    <property type="term" value="F:calcium ion binding"/>
    <property type="evidence" value="ECO:0007669"/>
    <property type="project" value="InterPro"/>
</dbReference>
<protein>
    <recommendedName>
        <fullName evidence="11">EF-hand domain-containing protein</fullName>
    </recommendedName>
</protein>
<dbReference type="Proteomes" id="UP001165065">
    <property type="component" value="Unassembled WGS sequence"/>
</dbReference>
<evidence type="ECO:0000256" key="3">
    <source>
        <dbReference type="ARBA" id="ARBA00022692"/>
    </source>
</evidence>
<evidence type="ECO:0000256" key="7">
    <source>
        <dbReference type="ARBA" id="ARBA00023136"/>
    </source>
</evidence>
<evidence type="ECO:0000256" key="1">
    <source>
        <dbReference type="ARBA" id="ARBA00004141"/>
    </source>
</evidence>
<dbReference type="PANTHER" id="PTHR11003">
    <property type="entry name" value="POTASSIUM CHANNEL, SUBFAMILY K"/>
    <property type="match status" value="1"/>
</dbReference>
<dbReference type="SMART" id="SM00054">
    <property type="entry name" value="EFh"/>
    <property type="match status" value="2"/>
</dbReference>
<feature type="compositionally biased region" description="Basic and acidic residues" evidence="9">
    <location>
        <begin position="54"/>
        <end position="67"/>
    </location>
</feature>
<feature type="transmembrane region" description="Helical" evidence="10">
    <location>
        <begin position="95"/>
        <end position="116"/>
    </location>
</feature>
<evidence type="ECO:0000256" key="2">
    <source>
        <dbReference type="ARBA" id="ARBA00022448"/>
    </source>
</evidence>
<sequence>MILAHQITHPTAGPKLGVSEPSVELPNGKMAELPGNVNFIKGEGGGGQTGGGDIESRKMKEESGERRRVTRAHTSAVQAKDEMSTEELEGSRRQIFIIALVGTLLYIALGVAVFVFIEKWRFIDALYFIVVTLTTVGYGDQDAYGSRSIMLFQAIYALVGIMLVGSSLGIVAAEVVETSNEARQEAQKKLLDKANEMGNVMSSQRSIPKLEVEEKGKQILLGVKRQLKATLPSSFYALAPSCLKLFFLIFVGMILIYLDKQSHEEKIDFIECFYFAVITGTTIGYGDYSPNLSEGGKLAGTIYVLIAVVGLGGVLGDIAGYFIEAKQKEALERILKKKITMEDFEEFDMDGDGKIEKSEFVLRKLMLMGILHNEDVIRVEKEFDVMDVDGSGEIDMDDLRAWMEQEASRKAEEDV</sequence>
<feature type="transmembrane region" description="Helical" evidence="10">
    <location>
        <begin position="151"/>
        <end position="173"/>
    </location>
</feature>
<feature type="compositionally biased region" description="Gly residues" evidence="9">
    <location>
        <begin position="42"/>
        <end position="53"/>
    </location>
</feature>
<dbReference type="GO" id="GO:0022841">
    <property type="term" value="F:potassium ion leak channel activity"/>
    <property type="evidence" value="ECO:0007669"/>
    <property type="project" value="TreeGrafter"/>
</dbReference>
<feature type="transmembrane region" description="Helical" evidence="10">
    <location>
        <begin position="235"/>
        <end position="257"/>
    </location>
</feature>